<protein>
    <recommendedName>
        <fullName evidence="3">Carboxylesterase type B domain-containing protein</fullName>
    </recommendedName>
</protein>
<comment type="caution">
    <text evidence="4">The sequence shown here is derived from an EMBL/GenBank/DDBJ whole genome shotgun (WGS) entry which is preliminary data.</text>
</comment>
<feature type="signal peptide" evidence="2">
    <location>
        <begin position="1"/>
        <end position="21"/>
    </location>
</feature>
<evidence type="ECO:0000259" key="3">
    <source>
        <dbReference type="Pfam" id="PF00135"/>
    </source>
</evidence>
<keyword evidence="5" id="KW-1185">Reference proteome</keyword>
<feature type="non-terminal residue" evidence="4">
    <location>
        <position position="67"/>
    </location>
</feature>
<dbReference type="Gene3D" id="3.40.50.1820">
    <property type="entry name" value="alpha/beta hydrolase"/>
    <property type="match status" value="1"/>
</dbReference>
<name>A0A8K0DDE5_IGNLU</name>
<dbReference type="SUPFAM" id="SSF53474">
    <property type="entry name" value="alpha/beta-Hydrolases"/>
    <property type="match status" value="1"/>
</dbReference>
<evidence type="ECO:0000313" key="5">
    <source>
        <dbReference type="Proteomes" id="UP000801492"/>
    </source>
</evidence>
<feature type="chain" id="PRO_5035438449" description="Carboxylesterase type B domain-containing protein" evidence="2">
    <location>
        <begin position="22"/>
        <end position="67"/>
    </location>
</feature>
<sequence length="67" mass="7490">MFKVSVIATCMLITLCVNINGLDEAPKVTVDQGALKGKFWKTRRGREFSAFLSIPYAEPPIGDLRFK</sequence>
<keyword evidence="1" id="KW-0325">Glycoprotein</keyword>
<organism evidence="4 5">
    <name type="scientific">Ignelater luminosus</name>
    <name type="common">Cucubano</name>
    <name type="synonym">Pyrophorus luminosus</name>
    <dbReference type="NCBI Taxonomy" id="2038154"/>
    <lineage>
        <taxon>Eukaryota</taxon>
        <taxon>Metazoa</taxon>
        <taxon>Ecdysozoa</taxon>
        <taxon>Arthropoda</taxon>
        <taxon>Hexapoda</taxon>
        <taxon>Insecta</taxon>
        <taxon>Pterygota</taxon>
        <taxon>Neoptera</taxon>
        <taxon>Endopterygota</taxon>
        <taxon>Coleoptera</taxon>
        <taxon>Polyphaga</taxon>
        <taxon>Elateriformia</taxon>
        <taxon>Elateroidea</taxon>
        <taxon>Elateridae</taxon>
        <taxon>Agrypninae</taxon>
        <taxon>Pyrophorini</taxon>
        <taxon>Ignelater</taxon>
    </lineage>
</organism>
<dbReference type="Pfam" id="PF00135">
    <property type="entry name" value="COesterase"/>
    <property type="match status" value="1"/>
</dbReference>
<dbReference type="InterPro" id="IPR029058">
    <property type="entry name" value="AB_hydrolase_fold"/>
</dbReference>
<proteinExistence type="predicted"/>
<evidence type="ECO:0000313" key="4">
    <source>
        <dbReference type="EMBL" id="KAF2901296.1"/>
    </source>
</evidence>
<dbReference type="EMBL" id="VTPC01001724">
    <property type="protein sequence ID" value="KAF2901296.1"/>
    <property type="molecule type" value="Genomic_DNA"/>
</dbReference>
<evidence type="ECO:0000256" key="1">
    <source>
        <dbReference type="ARBA" id="ARBA00023180"/>
    </source>
</evidence>
<evidence type="ECO:0000256" key="2">
    <source>
        <dbReference type="SAM" id="SignalP"/>
    </source>
</evidence>
<keyword evidence="2" id="KW-0732">Signal</keyword>
<dbReference type="OrthoDB" id="6846267at2759"/>
<gene>
    <name evidence="4" type="ORF">ILUMI_04894</name>
</gene>
<feature type="domain" description="Carboxylesterase type B" evidence="3">
    <location>
        <begin position="25"/>
        <end position="67"/>
    </location>
</feature>
<dbReference type="Proteomes" id="UP000801492">
    <property type="component" value="Unassembled WGS sequence"/>
</dbReference>
<accession>A0A8K0DDE5</accession>
<dbReference type="AlphaFoldDB" id="A0A8K0DDE5"/>
<dbReference type="InterPro" id="IPR002018">
    <property type="entry name" value="CarbesteraseB"/>
</dbReference>
<reference evidence="4" key="1">
    <citation type="submission" date="2019-08" db="EMBL/GenBank/DDBJ databases">
        <title>The genome of the North American firefly Photinus pyralis.</title>
        <authorList>
            <consortium name="Photinus pyralis genome working group"/>
            <person name="Fallon T.R."/>
            <person name="Sander Lower S.E."/>
            <person name="Weng J.-K."/>
        </authorList>
    </citation>
    <scope>NUCLEOTIDE SEQUENCE</scope>
    <source>
        <strain evidence="4">TRF0915ILg1</strain>
        <tissue evidence="4">Whole body</tissue>
    </source>
</reference>